<proteinExistence type="predicted"/>
<dbReference type="AlphaFoldDB" id="A0A4Z2HWH7"/>
<protein>
    <submittedName>
        <fullName evidence="2">Uncharacterized protein</fullName>
    </submittedName>
</protein>
<feature type="compositionally biased region" description="Polar residues" evidence="1">
    <location>
        <begin position="150"/>
        <end position="159"/>
    </location>
</feature>
<gene>
    <name evidence="2" type="ORF">EYF80_020559</name>
</gene>
<evidence type="ECO:0000313" key="2">
    <source>
        <dbReference type="EMBL" id="TNN69242.1"/>
    </source>
</evidence>
<organism evidence="2 3">
    <name type="scientific">Liparis tanakae</name>
    <name type="common">Tanaka's snailfish</name>
    <dbReference type="NCBI Taxonomy" id="230148"/>
    <lineage>
        <taxon>Eukaryota</taxon>
        <taxon>Metazoa</taxon>
        <taxon>Chordata</taxon>
        <taxon>Craniata</taxon>
        <taxon>Vertebrata</taxon>
        <taxon>Euteleostomi</taxon>
        <taxon>Actinopterygii</taxon>
        <taxon>Neopterygii</taxon>
        <taxon>Teleostei</taxon>
        <taxon>Neoteleostei</taxon>
        <taxon>Acanthomorphata</taxon>
        <taxon>Eupercaria</taxon>
        <taxon>Perciformes</taxon>
        <taxon>Cottioidei</taxon>
        <taxon>Cottales</taxon>
        <taxon>Liparidae</taxon>
        <taxon>Liparis</taxon>
    </lineage>
</organism>
<feature type="compositionally biased region" description="Basic and acidic residues" evidence="1">
    <location>
        <begin position="162"/>
        <end position="171"/>
    </location>
</feature>
<evidence type="ECO:0000313" key="3">
    <source>
        <dbReference type="Proteomes" id="UP000314294"/>
    </source>
</evidence>
<reference evidence="2 3" key="1">
    <citation type="submission" date="2019-03" db="EMBL/GenBank/DDBJ databases">
        <title>First draft genome of Liparis tanakae, snailfish: a comprehensive survey of snailfish specific genes.</title>
        <authorList>
            <person name="Kim W."/>
            <person name="Song I."/>
            <person name="Jeong J.-H."/>
            <person name="Kim D."/>
            <person name="Kim S."/>
            <person name="Ryu S."/>
            <person name="Song J.Y."/>
            <person name="Lee S.K."/>
        </authorList>
    </citation>
    <scope>NUCLEOTIDE SEQUENCE [LARGE SCALE GENOMIC DNA]</scope>
    <source>
        <tissue evidence="2">Muscle</tissue>
    </source>
</reference>
<feature type="region of interest" description="Disordered" evidence="1">
    <location>
        <begin position="143"/>
        <end position="201"/>
    </location>
</feature>
<keyword evidence="3" id="KW-1185">Reference proteome</keyword>
<accession>A0A4Z2HWH7</accession>
<feature type="region of interest" description="Disordered" evidence="1">
    <location>
        <begin position="32"/>
        <end position="53"/>
    </location>
</feature>
<name>A0A4Z2HWH7_9TELE</name>
<dbReference type="Proteomes" id="UP000314294">
    <property type="component" value="Unassembled WGS sequence"/>
</dbReference>
<dbReference type="EMBL" id="SRLO01000178">
    <property type="protein sequence ID" value="TNN69242.1"/>
    <property type="molecule type" value="Genomic_DNA"/>
</dbReference>
<evidence type="ECO:0000256" key="1">
    <source>
        <dbReference type="SAM" id="MobiDB-lite"/>
    </source>
</evidence>
<comment type="caution">
    <text evidence="2">The sequence shown here is derived from an EMBL/GenBank/DDBJ whole genome shotgun (WGS) entry which is preliminary data.</text>
</comment>
<sequence>MSPLTINSLIMVWPISPNKGFRKRTLYRGHGMRRRGKALAQASSARWTSRPKRGRPWRDWRVERTYRKPACSSLPRKLVPNKDSDRCFTTFPAERQKERDPRKHCSSSTTSTWPTACIPFVVTHQHFLFTSVTQSRLNLTGSPELRRTHGASNHPAQRSSHQRREPSDRCGRSGCRLPVGKEVVCKPHPPPSPRRCPWRERMRELLGKSSIEKR</sequence>